<organism evidence="3 4">
    <name type="scientific">Bremerella volcania</name>
    <dbReference type="NCBI Taxonomy" id="2527984"/>
    <lineage>
        <taxon>Bacteria</taxon>
        <taxon>Pseudomonadati</taxon>
        <taxon>Planctomycetota</taxon>
        <taxon>Planctomycetia</taxon>
        <taxon>Pirellulales</taxon>
        <taxon>Pirellulaceae</taxon>
        <taxon>Bremerella</taxon>
    </lineage>
</organism>
<reference evidence="4" key="1">
    <citation type="submission" date="2019-02" db="EMBL/GenBank/DDBJ databases">
        <title>Deep-cultivation of Planctomycetes and their phenomic and genomic characterization uncovers novel biology.</title>
        <authorList>
            <person name="Wiegand S."/>
            <person name="Jogler M."/>
            <person name="Boedeker C."/>
            <person name="Pinto D."/>
            <person name="Vollmers J."/>
            <person name="Rivas-Marin E."/>
            <person name="Kohn T."/>
            <person name="Peeters S.H."/>
            <person name="Heuer A."/>
            <person name="Rast P."/>
            <person name="Oberbeckmann S."/>
            <person name="Bunk B."/>
            <person name="Jeske O."/>
            <person name="Meyerdierks A."/>
            <person name="Storesund J.E."/>
            <person name="Kallscheuer N."/>
            <person name="Luecker S."/>
            <person name="Lage O.M."/>
            <person name="Pohl T."/>
            <person name="Merkel B.J."/>
            <person name="Hornburger P."/>
            <person name="Mueller R.-W."/>
            <person name="Bruemmer F."/>
            <person name="Labrenz M."/>
            <person name="Spormann A.M."/>
            <person name="Op den Camp H."/>
            <person name="Overmann J."/>
            <person name="Amann R."/>
            <person name="Jetten M.S.M."/>
            <person name="Mascher T."/>
            <person name="Medema M.H."/>
            <person name="Devos D.P."/>
            <person name="Kaster A.-K."/>
            <person name="Ovreas L."/>
            <person name="Rohde M."/>
            <person name="Galperin M.Y."/>
            <person name="Jogler C."/>
        </authorList>
    </citation>
    <scope>NUCLEOTIDE SEQUENCE [LARGE SCALE GENOMIC DNA]</scope>
    <source>
        <strain evidence="4">Pan97</strain>
    </source>
</reference>
<dbReference type="RefSeq" id="WP_144974739.1">
    <property type="nucleotide sequence ID" value="NZ_CP036289.1"/>
</dbReference>
<feature type="transmembrane region" description="Helical" evidence="1">
    <location>
        <begin position="12"/>
        <end position="36"/>
    </location>
</feature>
<feature type="domain" description="TadE-like" evidence="2">
    <location>
        <begin position="12"/>
        <end position="52"/>
    </location>
</feature>
<evidence type="ECO:0000313" key="3">
    <source>
        <dbReference type="EMBL" id="QDU76552.1"/>
    </source>
</evidence>
<gene>
    <name evidence="3" type="ORF">Pan97_36040</name>
</gene>
<dbReference type="Proteomes" id="UP000318626">
    <property type="component" value="Chromosome"/>
</dbReference>
<keyword evidence="4" id="KW-1185">Reference proteome</keyword>
<dbReference type="AlphaFoldDB" id="A0A518CBF0"/>
<name>A0A518CBF0_9BACT</name>
<evidence type="ECO:0000313" key="4">
    <source>
        <dbReference type="Proteomes" id="UP000318626"/>
    </source>
</evidence>
<keyword evidence="1" id="KW-0472">Membrane</keyword>
<sequence>MVLFRKSKRRAASLLEIIIGLPIVLILLLAVVQFGLLQSNQQTLKMASRAGALVAAELTIDGTETEPDSTIVAAIDEVLIQGGLLSPGETIKTVGEVQLNYVVYDYDNDDVLEDEIYFSNGCDPPPVDGFVNYPYPDYYYVQVTICIPATRLAPNAMACFGVDFSGRDAIMTSLFRHELSPLSPVP</sequence>
<evidence type="ECO:0000259" key="2">
    <source>
        <dbReference type="Pfam" id="PF07811"/>
    </source>
</evidence>
<protein>
    <recommendedName>
        <fullName evidence="2">TadE-like domain-containing protein</fullName>
    </recommendedName>
</protein>
<proteinExistence type="predicted"/>
<dbReference type="EMBL" id="CP036289">
    <property type="protein sequence ID" value="QDU76552.1"/>
    <property type="molecule type" value="Genomic_DNA"/>
</dbReference>
<evidence type="ECO:0000256" key="1">
    <source>
        <dbReference type="SAM" id="Phobius"/>
    </source>
</evidence>
<dbReference type="OrthoDB" id="291135at2"/>
<dbReference type="KEGG" id="bvo:Pan97_36040"/>
<dbReference type="InterPro" id="IPR012495">
    <property type="entry name" value="TadE-like_dom"/>
</dbReference>
<keyword evidence="1" id="KW-1133">Transmembrane helix</keyword>
<accession>A0A518CBF0</accession>
<keyword evidence="1" id="KW-0812">Transmembrane</keyword>
<dbReference type="Pfam" id="PF07811">
    <property type="entry name" value="TadE"/>
    <property type="match status" value="1"/>
</dbReference>